<proteinExistence type="predicted"/>
<sequence length="52" mass="5791">MTALAAALLWLGIGVWQRTRAGSEVEAALMTELPLTLAVFVLALVWVRLRRR</sequence>
<evidence type="ECO:0000256" key="1">
    <source>
        <dbReference type="SAM" id="Phobius"/>
    </source>
</evidence>
<keyword evidence="1" id="KW-0472">Membrane</keyword>
<organism evidence="2 3">
    <name type="scientific">Deinococcus arboris</name>
    <dbReference type="NCBI Taxonomy" id="2682977"/>
    <lineage>
        <taxon>Bacteria</taxon>
        <taxon>Thermotogati</taxon>
        <taxon>Deinococcota</taxon>
        <taxon>Deinococci</taxon>
        <taxon>Deinococcales</taxon>
        <taxon>Deinococcaceae</taxon>
        <taxon>Deinococcus</taxon>
    </lineage>
</organism>
<gene>
    <name evidence="2" type="ORF">GO986_03175</name>
</gene>
<protein>
    <submittedName>
        <fullName evidence="2">Uncharacterized protein</fullName>
    </submittedName>
</protein>
<keyword evidence="1" id="KW-1133">Transmembrane helix</keyword>
<accession>A0A7C9LP77</accession>
<name>A0A7C9LP77_9DEIO</name>
<comment type="caution">
    <text evidence="2">The sequence shown here is derived from an EMBL/GenBank/DDBJ whole genome shotgun (WGS) entry which is preliminary data.</text>
</comment>
<keyword evidence="3" id="KW-1185">Reference proteome</keyword>
<dbReference type="EMBL" id="WQLB01000003">
    <property type="protein sequence ID" value="MVN85761.1"/>
    <property type="molecule type" value="Genomic_DNA"/>
</dbReference>
<evidence type="ECO:0000313" key="3">
    <source>
        <dbReference type="Proteomes" id="UP000483286"/>
    </source>
</evidence>
<evidence type="ECO:0000313" key="2">
    <source>
        <dbReference type="EMBL" id="MVN85761.1"/>
    </source>
</evidence>
<dbReference type="RefSeq" id="WP_157457777.1">
    <property type="nucleotide sequence ID" value="NZ_WQLB01000003.1"/>
</dbReference>
<keyword evidence="1" id="KW-0812">Transmembrane</keyword>
<dbReference type="AlphaFoldDB" id="A0A7C9LP77"/>
<feature type="transmembrane region" description="Helical" evidence="1">
    <location>
        <begin position="27"/>
        <end position="47"/>
    </location>
</feature>
<dbReference type="Proteomes" id="UP000483286">
    <property type="component" value="Unassembled WGS sequence"/>
</dbReference>
<reference evidence="2 3" key="1">
    <citation type="submission" date="2019-12" db="EMBL/GenBank/DDBJ databases">
        <title>Deinococcus sp. HMF7620 Genome sequencing and assembly.</title>
        <authorList>
            <person name="Kang H."/>
            <person name="Kim H."/>
            <person name="Joh K."/>
        </authorList>
    </citation>
    <scope>NUCLEOTIDE SEQUENCE [LARGE SCALE GENOMIC DNA]</scope>
    <source>
        <strain evidence="2 3">HMF7620</strain>
    </source>
</reference>